<organism evidence="1 2">
    <name type="scientific">Acinetobacter shaoyimingii</name>
    <dbReference type="NCBI Taxonomy" id="2715164"/>
    <lineage>
        <taxon>Bacteria</taxon>
        <taxon>Pseudomonadati</taxon>
        <taxon>Pseudomonadota</taxon>
        <taxon>Gammaproteobacteria</taxon>
        <taxon>Moraxellales</taxon>
        <taxon>Moraxellaceae</taxon>
        <taxon>Acinetobacter</taxon>
    </lineage>
</organism>
<name>A0A6G8RZB3_9GAMM</name>
<gene>
    <name evidence="1" type="ORF">G8E00_15325</name>
</gene>
<sequence length="103" mass="12136">MTLIDFEAQAWELYQDYDHYYLSISVHFSSVDSCWDLVLDQEEVQSYEHRGRASIKKLADSLLEAAHKGDYSGMESRLAKPYERYAMQKAFKRWKEMKAEISA</sequence>
<dbReference type="RefSeq" id="WP_166012728.1">
    <property type="nucleotide sequence ID" value="NZ_CP049801.1"/>
</dbReference>
<dbReference type="KEGG" id="asha:G8E00_15325"/>
<dbReference type="Proteomes" id="UP000502297">
    <property type="component" value="Chromosome"/>
</dbReference>
<protein>
    <submittedName>
        <fullName evidence="1">Uncharacterized protein</fullName>
    </submittedName>
</protein>
<proteinExistence type="predicted"/>
<dbReference type="EMBL" id="CP049801">
    <property type="protein sequence ID" value="QIO07205.1"/>
    <property type="molecule type" value="Genomic_DNA"/>
</dbReference>
<accession>A0A6G8RZB3</accession>
<reference evidence="1 2" key="1">
    <citation type="submission" date="2020-03" db="EMBL/GenBank/DDBJ databases">
        <authorList>
            <person name="Zhu W."/>
        </authorList>
    </citation>
    <scope>NUCLEOTIDE SEQUENCE [LARGE SCALE GENOMIC DNA]</scope>
    <source>
        <strain evidence="1 2">323-1</strain>
    </source>
</reference>
<evidence type="ECO:0000313" key="1">
    <source>
        <dbReference type="EMBL" id="QIO07205.1"/>
    </source>
</evidence>
<keyword evidence="2" id="KW-1185">Reference proteome</keyword>
<evidence type="ECO:0000313" key="2">
    <source>
        <dbReference type="Proteomes" id="UP000502297"/>
    </source>
</evidence>
<dbReference type="AlphaFoldDB" id="A0A6G8RZB3"/>